<dbReference type="AlphaFoldDB" id="A0AAW2UGK9"/>
<evidence type="ECO:0000256" key="1">
    <source>
        <dbReference type="SAM" id="MobiDB-lite"/>
    </source>
</evidence>
<comment type="caution">
    <text evidence="2">The sequence shown here is derived from an EMBL/GenBank/DDBJ whole genome shotgun (WGS) entry which is preliminary data.</text>
</comment>
<accession>A0AAW2UGK9</accession>
<evidence type="ECO:0000313" key="2">
    <source>
        <dbReference type="EMBL" id="KAL0416409.1"/>
    </source>
</evidence>
<reference evidence="2" key="1">
    <citation type="submission" date="2020-06" db="EMBL/GenBank/DDBJ databases">
        <authorList>
            <person name="Li T."/>
            <person name="Hu X."/>
            <person name="Zhang T."/>
            <person name="Song X."/>
            <person name="Zhang H."/>
            <person name="Dai N."/>
            <person name="Sheng W."/>
            <person name="Hou X."/>
            <person name="Wei L."/>
        </authorList>
    </citation>
    <scope>NUCLEOTIDE SEQUENCE</scope>
    <source>
        <strain evidence="2">KEN1</strain>
        <tissue evidence="2">Leaf</tissue>
    </source>
</reference>
<name>A0AAW2UGK9_9LAMI</name>
<protein>
    <submittedName>
        <fullName evidence="2">Uncharacterized protein</fullName>
    </submittedName>
</protein>
<gene>
    <name evidence="2" type="ORF">Slati_3472800</name>
</gene>
<feature type="region of interest" description="Disordered" evidence="1">
    <location>
        <begin position="77"/>
        <end position="96"/>
    </location>
</feature>
<feature type="region of interest" description="Disordered" evidence="1">
    <location>
        <begin position="24"/>
        <end position="50"/>
    </location>
</feature>
<proteinExistence type="predicted"/>
<dbReference type="EMBL" id="JACGWN010000012">
    <property type="protein sequence ID" value="KAL0416409.1"/>
    <property type="molecule type" value="Genomic_DNA"/>
</dbReference>
<reference evidence="2" key="2">
    <citation type="journal article" date="2024" name="Plant">
        <title>Genomic evolution and insights into agronomic trait innovations of Sesamum species.</title>
        <authorList>
            <person name="Miao H."/>
            <person name="Wang L."/>
            <person name="Qu L."/>
            <person name="Liu H."/>
            <person name="Sun Y."/>
            <person name="Le M."/>
            <person name="Wang Q."/>
            <person name="Wei S."/>
            <person name="Zheng Y."/>
            <person name="Lin W."/>
            <person name="Duan Y."/>
            <person name="Cao H."/>
            <person name="Xiong S."/>
            <person name="Wang X."/>
            <person name="Wei L."/>
            <person name="Li C."/>
            <person name="Ma Q."/>
            <person name="Ju M."/>
            <person name="Zhao R."/>
            <person name="Li G."/>
            <person name="Mu C."/>
            <person name="Tian Q."/>
            <person name="Mei H."/>
            <person name="Zhang T."/>
            <person name="Gao T."/>
            <person name="Zhang H."/>
        </authorList>
    </citation>
    <scope>NUCLEOTIDE SEQUENCE</scope>
    <source>
        <strain evidence="2">KEN1</strain>
    </source>
</reference>
<organism evidence="2">
    <name type="scientific">Sesamum latifolium</name>
    <dbReference type="NCBI Taxonomy" id="2727402"/>
    <lineage>
        <taxon>Eukaryota</taxon>
        <taxon>Viridiplantae</taxon>
        <taxon>Streptophyta</taxon>
        <taxon>Embryophyta</taxon>
        <taxon>Tracheophyta</taxon>
        <taxon>Spermatophyta</taxon>
        <taxon>Magnoliopsida</taxon>
        <taxon>eudicotyledons</taxon>
        <taxon>Gunneridae</taxon>
        <taxon>Pentapetalae</taxon>
        <taxon>asterids</taxon>
        <taxon>lamiids</taxon>
        <taxon>Lamiales</taxon>
        <taxon>Pedaliaceae</taxon>
        <taxon>Sesamum</taxon>
    </lineage>
</organism>
<sequence length="96" mass="10192">METFGRCVGNSEGDTPLVLHRRMRRQPQGGPRRTGRWGAQGPRARFLRGPPKAVLGGAEAGLFPLESLEEGVPLGERGGGVLPLGSPTDFAGAWQT</sequence>